<organism evidence="2 3">
    <name type="scientific">Selenomonas bovis</name>
    <dbReference type="NCBI Taxonomy" id="416586"/>
    <lineage>
        <taxon>Bacteria</taxon>
        <taxon>Bacillati</taxon>
        <taxon>Bacillota</taxon>
        <taxon>Negativicutes</taxon>
        <taxon>Selenomonadales</taxon>
        <taxon>Selenomonadaceae</taxon>
        <taxon>Selenomonas</taxon>
    </lineage>
</organism>
<reference evidence="2 3" key="1">
    <citation type="submission" date="2020-04" db="EMBL/GenBank/DDBJ databases">
        <authorList>
            <person name="Hitch T.C.A."/>
            <person name="Wylensek D."/>
            <person name="Clavel T."/>
        </authorList>
    </citation>
    <scope>NUCLEOTIDE SEQUENCE [LARGE SCALE GENOMIC DNA]</scope>
    <source>
        <strain evidence="2 3">PG-130-P53-12</strain>
    </source>
</reference>
<name>A0A848B967_9FIRM</name>
<evidence type="ECO:0000313" key="3">
    <source>
        <dbReference type="Proteomes" id="UP000543804"/>
    </source>
</evidence>
<protein>
    <submittedName>
        <fullName evidence="2">Uncharacterized protein</fullName>
    </submittedName>
</protein>
<gene>
    <name evidence="2" type="ORF">HF878_03220</name>
</gene>
<dbReference type="AlphaFoldDB" id="A0A848B967"/>
<comment type="caution">
    <text evidence="2">The sequence shown here is derived from an EMBL/GenBank/DDBJ whole genome shotgun (WGS) entry which is preliminary data.</text>
</comment>
<feature type="transmembrane region" description="Helical" evidence="1">
    <location>
        <begin position="27"/>
        <end position="45"/>
    </location>
</feature>
<dbReference type="Proteomes" id="UP000543804">
    <property type="component" value="Unassembled WGS sequence"/>
</dbReference>
<keyword evidence="1" id="KW-0472">Membrane</keyword>
<keyword evidence="3" id="KW-1185">Reference proteome</keyword>
<proteinExistence type="predicted"/>
<keyword evidence="1" id="KW-1133">Transmembrane helix</keyword>
<sequence>MLVYLFALLLLALLVLLYRYLPNRRAFACFCLTLALAGLITYTCWPRTQPAAKLSEEQRYDIQQQQQIFAVWYGTYQKNLKQLDHNWRWYHQILEEFKEDNISIQTAHVRLKQLEEEEKALTAAIANDAPPLALHDACYDLATAVFEKTKAYAAAQQNAITLTRAASEPRFLPSDDQEEQSRALQTVMEKESPVGLFTAGEIKEIQQLLSLPEGEGSDA</sequence>
<accession>A0A848B967</accession>
<keyword evidence="1" id="KW-0812">Transmembrane</keyword>
<evidence type="ECO:0000256" key="1">
    <source>
        <dbReference type="SAM" id="Phobius"/>
    </source>
</evidence>
<evidence type="ECO:0000313" key="2">
    <source>
        <dbReference type="EMBL" id="NMD98495.1"/>
    </source>
</evidence>
<dbReference type="RefSeq" id="WP_170077185.1">
    <property type="nucleotide sequence ID" value="NZ_JABAFA010000006.1"/>
</dbReference>
<dbReference type="EMBL" id="JABAFA010000006">
    <property type="protein sequence ID" value="NMD98495.1"/>
    <property type="molecule type" value="Genomic_DNA"/>
</dbReference>